<dbReference type="Proteomes" id="UP000319829">
    <property type="component" value="Unassembled WGS sequence"/>
</dbReference>
<sequence>MRSCAVRRRRPSSRVRAVSRTFLLEIGCEELPAGFIAPALRQLESLARDGLKEARIGSTSVRAVGTPRRLALLAEGVAERQEAETRELTGPAVRVAFDAAGLPTNAARGFAKSAGVPVEALERVKTAKGEYLLARVHDAGKPARDVLPELLKAWASGLSFPKTMQWDGSGRFARPVRWIVSLWDGEVVPFECFGIESGRRSRGHRTLSPEWFEIKSADRYLATLRDRGVVADPGERREQVESLVSKASAAKQGKAMTDPELLEEVTNLIEWPDAILGHFDEDYLELPTPVVVTAMRAHQRYFPVEGGSGKLLPHFVAIRNGRGEGADSIRRGNEIVLRARLEDARFYWQNDLKVGLEAKVLELKQILWHEKLGSVFDRIQRLVQLAEELARQLAPKVRGGVSRAAYLCKADLATEMIRSGKEFAALEGVVGAEYAAAQGEPAEVVRAIREHILPRGPSDPLPPSMEGTILAIADRLDVIVGGFRAGLLVSGSQDPYGLRRAGNGIVRILLEKTIRLDVAGLATWLGGVYDRAGIPTGQTDFTEFWVQRVASALEERGIPYDTAASVLAVRPGDPLDVWARAKAIEAIRETEDFEGLMIGYRRAANILRTAPPEEIAVSGQPLAERAEAFTDKAEADLHLETKMARQAVETYLQSQEPDYPAVLRHLLGLRPAIDRFFEAVMVMADDPAARKRRLAILEGVRQTFIRIAEFSALPSAPGQKSV</sequence>
<dbReference type="GO" id="GO:0004814">
    <property type="term" value="F:arginine-tRNA ligase activity"/>
    <property type="evidence" value="ECO:0007669"/>
    <property type="project" value="InterPro"/>
</dbReference>
<comment type="catalytic activity">
    <reaction evidence="9 10">
        <text>tRNA(Gly) + glycine + ATP = glycyl-tRNA(Gly) + AMP + diphosphate</text>
        <dbReference type="Rhea" id="RHEA:16013"/>
        <dbReference type="Rhea" id="RHEA-COMP:9664"/>
        <dbReference type="Rhea" id="RHEA-COMP:9683"/>
        <dbReference type="ChEBI" id="CHEBI:30616"/>
        <dbReference type="ChEBI" id="CHEBI:33019"/>
        <dbReference type="ChEBI" id="CHEBI:57305"/>
        <dbReference type="ChEBI" id="CHEBI:78442"/>
        <dbReference type="ChEBI" id="CHEBI:78522"/>
        <dbReference type="ChEBI" id="CHEBI:456215"/>
        <dbReference type="EC" id="6.1.1.14"/>
    </reaction>
</comment>
<comment type="caution">
    <text evidence="12">The sequence shown here is derived from an EMBL/GenBank/DDBJ whole genome shotgun (WGS) entry which is preliminary data.</text>
</comment>
<dbReference type="Pfam" id="PF02092">
    <property type="entry name" value="tRNA_synt_2f"/>
    <property type="match status" value="1"/>
</dbReference>
<name>A0A538SYB0_UNCEI</name>
<proteinExistence type="inferred from homology"/>
<comment type="subcellular location">
    <subcellularLocation>
        <location evidence="1 10">Cytoplasm</location>
    </subcellularLocation>
</comment>
<dbReference type="PANTHER" id="PTHR30075">
    <property type="entry name" value="GLYCYL-TRNA SYNTHETASE"/>
    <property type="match status" value="1"/>
</dbReference>
<evidence type="ECO:0000256" key="10">
    <source>
        <dbReference type="HAMAP-Rule" id="MF_00255"/>
    </source>
</evidence>
<keyword evidence="7 10" id="KW-0648">Protein biosynthesis</keyword>
<accession>A0A538SYB0</accession>
<evidence type="ECO:0000256" key="2">
    <source>
        <dbReference type="ARBA" id="ARBA00008226"/>
    </source>
</evidence>
<dbReference type="GO" id="GO:0005829">
    <property type="term" value="C:cytosol"/>
    <property type="evidence" value="ECO:0007669"/>
    <property type="project" value="TreeGrafter"/>
</dbReference>
<comment type="subunit">
    <text evidence="10">Tetramer of two alpha and two beta subunits.</text>
</comment>
<evidence type="ECO:0000313" key="12">
    <source>
        <dbReference type="EMBL" id="TMQ56371.1"/>
    </source>
</evidence>
<keyword evidence="6 10" id="KW-0067">ATP-binding</keyword>
<protein>
    <recommendedName>
        <fullName evidence="10">Glycine--tRNA ligase beta subunit</fullName>
        <ecNumber evidence="10">6.1.1.14</ecNumber>
    </recommendedName>
    <alternativeName>
        <fullName evidence="10">Glycyl-tRNA synthetase beta subunit</fullName>
        <shortName evidence="10">GlyRS</shortName>
    </alternativeName>
</protein>
<evidence type="ECO:0000256" key="1">
    <source>
        <dbReference type="ARBA" id="ARBA00004496"/>
    </source>
</evidence>
<gene>
    <name evidence="10" type="primary">glyS</name>
    <name evidence="12" type="ORF">E6K74_00075</name>
</gene>
<keyword evidence="8 10" id="KW-0030">Aminoacyl-tRNA synthetase</keyword>
<keyword evidence="3 10" id="KW-0963">Cytoplasm</keyword>
<dbReference type="AlphaFoldDB" id="A0A538SYB0"/>
<evidence type="ECO:0000256" key="5">
    <source>
        <dbReference type="ARBA" id="ARBA00022741"/>
    </source>
</evidence>
<evidence type="ECO:0000256" key="9">
    <source>
        <dbReference type="ARBA" id="ARBA00047937"/>
    </source>
</evidence>
<dbReference type="GO" id="GO:0004820">
    <property type="term" value="F:glycine-tRNA ligase activity"/>
    <property type="evidence" value="ECO:0007669"/>
    <property type="project" value="UniProtKB-UniRule"/>
</dbReference>
<dbReference type="PROSITE" id="PS50861">
    <property type="entry name" value="AA_TRNA_LIGASE_II_GLYAB"/>
    <property type="match status" value="1"/>
</dbReference>
<comment type="similarity">
    <text evidence="2 10">Belongs to the class-II aminoacyl-tRNA synthetase family.</text>
</comment>
<evidence type="ECO:0000256" key="4">
    <source>
        <dbReference type="ARBA" id="ARBA00022598"/>
    </source>
</evidence>
<dbReference type="InterPro" id="IPR008909">
    <property type="entry name" value="DALR_anticod-bd"/>
</dbReference>
<evidence type="ECO:0000313" key="13">
    <source>
        <dbReference type="Proteomes" id="UP000319829"/>
    </source>
</evidence>
<evidence type="ECO:0000256" key="8">
    <source>
        <dbReference type="ARBA" id="ARBA00023146"/>
    </source>
</evidence>
<dbReference type="GO" id="GO:0005524">
    <property type="term" value="F:ATP binding"/>
    <property type="evidence" value="ECO:0007669"/>
    <property type="project" value="UniProtKB-UniRule"/>
</dbReference>
<keyword evidence="4 10" id="KW-0436">Ligase</keyword>
<dbReference type="HAMAP" id="MF_00255">
    <property type="entry name" value="Gly_tRNA_synth_beta"/>
    <property type="match status" value="1"/>
</dbReference>
<dbReference type="EMBL" id="VBOU01000001">
    <property type="protein sequence ID" value="TMQ56371.1"/>
    <property type="molecule type" value="Genomic_DNA"/>
</dbReference>
<organism evidence="12 13">
    <name type="scientific">Eiseniibacteriota bacterium</name>
    <dbReference type="NCBI Taxonomy" id="2212470"/>
    <lineage>
        <taxon>Bacteria</taxon>
        <taxon>Candidatus Eiseniibacteriota</taxon>
    </lineage>
</organism>
<dbReference type="Pfam" id="PF05746">
    <property type="entry name" value="DALR_1"/>
    <property type="match status" value="1"/>
</dbReference>
<dbReference type="GO" id="GO:0006420">
    <property type="term" value="P:arginyl-tRNA aminoacylation"/>
    <property type="evidence" value="ECO:0007669"/>
    <property type="project" value="InterPro"/>
</dbReference>
<dbReference type="PANTHER" id="PTHR30075:SF2">
    <property type="entry name" value="GLYCINE--TRNA LIGASE, CHLOROPLASTIC_MITOCHONDRIAL 2"/>
    <property type="match status" value="1"/>
</dbReference>
<dbReference type="GO" id="GO:0006426">
    <property type="term" value="P:glycyl-tRNA aminoacylation"/>
    <property type="evidence" value="ECO:0007669"/>
    <property type="project" value="UniProtKB-UniRule"/>
</dbReference>
<evidence type="ECO:0000256" key="6">
    <source>
        <dbReference type="ARBA" id="ARBA00022840"/>
    </source>
</evidence>
<dbReference type="SUPFAM" id="SSF109604">
    <property type="entry name" value="HD-domain/PDEase-like"/>
    <property type="match status" value="1"/>
</dbReference>
<dbReference type="InterPro" id="IPR015944">
    <property type="entry name" value="Gly-tRNA-synth_bsu"/>
</dbReference>
<dbReference type="PRINTS" id="PR01045">
    <property type="entry name" value="TRNASYNTHGB"/>
</dbReference>
<dbReference type="NCBIfam" id="TIGR00211">
    <property type="entry name" value="glyS"/>
    <property type="match status" value="1"/>
</dbReference>
<evidence type="ECO:0000256" key="7">
    <source>
        <dbReference type="ARBA" id="ARBA00022917"/>
    </source>
</evidence>
<dbReference type="EC" id="6.1.1.14" evidence="10"/>
<dbReference type="InterPro" id="IPR006194">
    <property type="entry name" value="Gly-tRNA-synth_heterodimer"/>
</dbReference>
<evidence type="ECO:0000256" key="3">
    <source>
        <dbReference type="ARBA" id="ARBA00022490"/>
    </source>
</evidence>
<reference evidence="12 13" key="1">
    <citation type="journal article" date="2019" name="Nat. Microbiol.">
        <title>Mediterranean grassland soil C-N compound turnover is dependent on rainfall and depth, and is mediated by genomically divergent microorganisms.</title>
        <authorList>
            <person name="Diamond S."/>
            <person name="Andeer P.F."/>
            <person name="Li Z."/>
            <person name="Crits-Christoph A."/>
            <person name="Burstein D."/>
            <person name="Anantharaman K."/>
            <person name="Lane K.R."/>
            <person name="Thomas B.C."/>
            <person name="Pan C."/>
            <person name="Northen T.R."/>
            <person name="Banfield J.F."/>
        </authorList>
    </citation>
    <scope>NUCLEOTIDE SEQUENCE [LARGE SCALE GENOMIC DNA]</scope>
    <source>
        <strain evidence="12">WS_4</strain>
    </source>
</reference>
<feature type="domain" description="DALR anticodon binding" evidence="11">
    <location>
        <begin position="599"/>
        <end position="704"/>
    </location>
</feature>
<evidence type="ECO:0000259" key="11">
    <source>
        <dbReference type="Pfam" id="PF05746"/>
    </source>
</evidence>
<keyword evidence="5 10" id="KW-0547">Nucleotide-binding</keyword>